<reference evidence="3 4" key="1">
    <citation type="submission" date="2018-09" db="EMBL/GenBank/DDBJ databases">
        <title>A high-quality reference genome of wild soybean provides a powerful tool to mine soybean genomes.</title>
        <authorList>
            <person name="Xie M."/>
            <person name="Chung C.Y.L."/>
            <person name="Li M.-W."/>
            <person name="Wong F.-L."/>
            <person name="Chan T.-F."/>
            <person name="Lam H.-M."/>
        </authorList>
    </citation>
    <scope>NUCLEOTIDE SEQUENCE [LARGE SCALE GENOMIC DNA]</scope>
    <source>
        <strain evidence="4">cv. W05</strain>
        <tissue evidence="3">Hypocotyl of etiolated seedlings</tissue>
    </source>
</reference>
<evidence type="ECO:0000313" key="3">
    <source>
        <dbReference type="EMBL" id="RZB78657.1"/>
    </source>
</evidence>
<comment type="caution">
    <text evidence="3">The sequence shown here is derived from an EMBL/GenBank/DDBJ whole genome shotgun (WGS) entry which is preliminary data.</text>
</comment>
<dbReference type="InterPro" id="IPR004345">
    <property type="entry name" value="TB2_DP1_HVA22"/>
</dbReference>
<dbReference type="PANTHER" id="PTHR12300">
    <property type="entry name" value="HVA22-LIKE PROTEINS"/>
    <property type="match status" value="1"/>
</dbReference>
<evidence type="ECO:0000313" key="4">
    <source>
        <dbReference type="Proteomes" id="UP000289340"/>
    </source>
</evidence>
<gene>
    <name evidence="3" type="ORF">D0Y65_029164</name>
</gene>
<comment type="similarity">
    <text evidence="1">Belongs to the DP1 family.</text>
</comment>
<dbReference type="PANTHER" id="PTHR12300:SF150">
    <property type="entry name" value="HVA22-LIKE PROTEIN K"/>
    <property type="match status" value="1"/>
</dbReference>
<evidence type="ECO:0000256" key="2">
    <source>
        <dbReference type="SAM" id="MobiDB-lite"/>
    </source>
</evidence>
<accession>A0A445HY02</accession>
<sequence length="216" mass="24023">MALLGSNITSEVGLRLLLCPLGSNVVIRTACCTVGVALPVYSTFKAIESKDQDAQHKCLLYWAGWLKSSFNIGMEGGCRIIDRIMNSYGSFSLAEVFTDKLISWCPIYYHLKFAFLVWLQLPSTSGAKQIYANHLRPFLLRHQARVDQVLGFAYCEVIKLVSSYQAEIQFVRSMVVKITGSADQMLRGGAESDRSPQHISAEDPASDAESDQNHNH</sequence>
<dbReference type="Pfam" id="PF03134">
    <property type="entry name" value="TB2_DP1_HVA22"/>
    <property type="match status" value="1"/>
</dbReference>
<feature type="region of interest" description="Disordered" evidence="2">
    <location>
        <begin position="186"/>
        <end position="216"/>
    </location>
</feature>
<keyword evidence="4" id="KW-1185">Reference proteome</keyword>
<proteinExistence type="inferred from homology"/>
<organism evidence="3 4">
    <name type="scientific">Glycine soja</name>
    <name type="common">Wild soybean</name>
    <dbReference type="NCBI Taxonomy" id="3848"/>
    <lineage>
        <taxon>Eukaryota</taxon>
        <taxon>Viridiplantae</taxon>
        <taxon>Streptophyta</taxon>
        <taxon>Embryophyta</taxon>
        <taxon>Tracheophyta</taxon>
        <taxon>Spermatophyta</taxon>
        <taxon>Magnoliopsida</taxon>
        <taxon>eudicotyledons</taxon>
        <taxon>Gunneridae</taxon>
        <taxon>Pentapetalae</taxon>
        <taxon>rosids</taxon>
        <taxon>fabids</taxon>
        <taxon>Fabales</taxon>
        <taxon>Fabaceae</taxon>
        <taxon>Papilionoideae</taxon>
        <taxon>50 kb inversion clade</taxon>
        <taxon>NPAAA clade</taxon>
        <taxon>indigoferoid/millettioid clade</taxon>
        <taxon>Phaseoleae</taxon>
        <taxon>Glycine</taxon>
        <taxon>Glycine subgen. Soja</taxon>
    </lineage>
</organism>
<dbReference type="Proteomes" id="UP000289340">
    <property type="component" value="Chromosome 11"/>
</dbReference>
<dbReference type="EMBL" id="QZWG01000011">
    <property type="protein sequence ID" value="RZB78657.1"/>
    <property type="molecule type" value="Genomic_DNA"/>
</dbReference>
<protein>
    <recommendedName>
        <fullName evidence="1">HVA22-like protein</fullName>
    </recommendedName>
</protein>
<evidence type="ECO:0000256" key="1">
    <source>
        <dbReference type="RuleBase" id="RU362006"/>
    </source>
</evidence>
<comment type="subcellular location">
    <subcellularLocation>
        <location evidence="1">Membrane</location>
        <topology evidence="1">Multi-pass membrane protein</topology>
    </subcellularLocation>
</comment>
<name>A0A445HY02_GLYSO</name>
<dbReference type="AlphaFoldDB" id="A0A445HY02"/>
<dbReference type="GO" id="GO:0016020">
    <property type="term" value="C:membrane"/>
    <property type="evidence" value="ECO:0007669"/>
    <property type="project" value="UniProtKB-SubCell"/>
</dbReference>